<dbReference type="PRINTS" id="PR00813">
    <property type="entry name" value="BCTERIALGSPG"/>
</dbReference>
<name>A0A518HFP5_9BACT</name>
<dbReference type="RefSeq" id="WP_145279941.1">
    <property type="nucleotide sequence ID" value="NZ_CP036431.1"/>
</dbReference>
<evidence type="ECO:0000256" key="2">
    <source>
        <dbReference type="SAM" id="Phobius"/>
    </source>
</evidence>
<protein>
    <submittedName>
        <fullName evidence="3">Type II secretion system protein G</fullName>
    </submittedName>
</protein>
<dbReference type="Gene3D" id="3.30.700.10">
    <property type="entry name" value="Glycoprotein, Type 4 Pilin"/>
    <property type="match status" value="1"/>
</dbReference>
<keyword evidence="3" id="KW-0614">Plasmid</keyword>
<sequence>MRPTPGRRDGPGAGRPGTTLVEVMIVALLIGVFAAMAIPSYRTSVEQARADLAAANLRTLWAAERLYYLENRASTSDPDHLVALGVLQAGEIQVLGGGKTFTMYNDPAYVYEIDSNNDGTFDAVAARASGTSFSGILAIDAAGVVTGEVVDTGGRVVRPGFR</sequence>
<dbReference type="KEGG" id="tpla:ElP_76440"/>
<dbReference type="GO" id="GO:0015628">
    <property type="term" value="P:protein secretion by the type II secretion system"/>
    <property type="evidence" value="ECO:0007669"/>
    <property type="project" value="InterPro"/>
</dbReference>
<keyword evidence="1" id="KW-0488">Methylation</keyword>
<dbReference type="AlphaFoldDB" id="A0A518HFP5"/>
<dbReference type="OrthoDB" id="279742at2"/>
<keyword evidence="2" id="KW-0812">Transmembrane</keyword>
<evidence type="ECO:0000313" key="4">
    <source>
        <dbReference type="Proteomes" id="UP000317835"/>
    </source>
</evidence>
<feature type="transmembrane region" description="Helical" evidence="2">
    <location>
        <begin position="20"/>
        <end position="39"/>
    </location>
</feature>
<organism evidence="3 4">
    <name type="scientific">Tautonia plasticadhaerens</name>
    <dbReference type="NCBI Taxonomy" id="2527974"/>
    <lineage>
        <taxon>Bacteria</taxon>
        <taxon>Pseudomonadati</taxon>
        <taxon>Planctomycetota</taxon>
        <taxon>Planctomycetia</taxon>
        <taxon>Isosphaerales</taxon>
        <taxon>Isosphaeraceae</taxon>
        <taxon>Tautonia</taxon>
    </lineage>
</organism>
<evidence type="ECO:0000313" key="3">
    <source>
        <dbReference type="EMBL" id="QDV39672.1"/>
    </source>
</evidence>
<dbReference type="InterPro" id="IPR000983">
    <property type="entry name" value="Bac_GSPG_pilin"/>
</dbReference>
<reference evidence="3 4" key="1">
    <citation type="submission" date="2019-02" db="EMBL/GenBank/DDBJ databases">
        <title>Deep-cultivation of Planctomycetes and their phenomic and genomic characterization uncovers novel biology.</title>
        <authorList>
            <person name="Wiegand S."/>
            <person name="Jogler M."/>
            <person name="Boedeker C."/>
            <person name="Pinto D."/>
            <person name="Vollmers J."/>
            <person name="Rivas-Marin E."/>
            <person name="Kohn T."/>
            <person name="Peeters S.H."/>
            <person name="Heuer A."/>
            <person name="Rast P."/>
            <person name="Oberbeckmann S."/>
            <person name="Bunk B."/>
            <person name="Jeske O."/>
            <person name="Meyerdierks A."/>
            <person name="Storesund J.E."/>
            <person name="Kallscheuer N."/>
            <person name="Luecker S."/>
            <person name="Lage O.M."/>
            <person name="Pohl T."/>
            <person name="Merkel B.J."/>
            <person name="Hornburger P."/>
            <person name="Mueller R.-W."/>
            <person name="Bruemmer F."/>
            <person name="Labrenz M."/>
            <person name="Spormann A.M."/>
            <person name="Op den Camp H."/>
            <person name="Overmann J."/>
            <person name="Amann R."/>
            <person name="Jetten M.S.M."/>
            <person name="Mascher T."/>
            <person name="Medema M.H."/>
            <person name="Devos D.P."/>
            <person name="Kaster A.-K."/>
            <person name="Ovreas L."/>
            <person name="Rohde M."/>
            <person name="Galperin M.Y."/>
            <person name="Jogler C."/>
        </authorList>
    </citation>
    <scope>NUCLEOTIDE SEQUENCE [LARGE SCALE GENOMIC DNA]</scope>
    <source>
        <strain evidence="3 4">ElP</strain>
        <plasmid evidence="4">pelp_5</plasmid>
    </source>
</reference>
<gene>
    <name evidence="3" type="primary">xcpT</name>
    <name evidence="3" type="ORF">ElP_76440</name>
</gene>
<dbReference type="InterPro" id="IPR045584">
    <property type="entry name" value="Pilin-like"/>
</dbReference>
<dbReference type="SUPFAM" id="SSF54523">
    <property type="entry name" value="Pili subunits"/>
    <property type="match status" value="1"/>
</dbReference>
<evidence type="ECO:0000256" key="1">
    <source>
        <dbReference type="ARBA" id="ARBA00022481"/>
    </source>
</evidence>
<proteinExistence type="predicted"/>
<keyword evidence="2" id="KW-0472">Membrane</keyword>
<keyword evidence="2" id="KW-1133">Transmembrane helix</keyword>
<dbReference type="Proteomes" id="UP000317835">
    <property type="component" value="Plasmid pElP_5"/>
</dbReference>
<dbReference type="GO" id="GO:0015627">
    <property type="term" value="C:type II protein secretion system complex"/>
    <property type="evidence" value="ECO:0007669"/>
    <property type="project" value="InterPro"/>
</dbReference>
<geneLocation type="plasmid" evidence="4">
    <name>pelp_5</name>
</geneLocation>
<dbReference type="EMBL" id="CP036431">
    <property type="protein sequence ID" value="QDV39672.1"/>
    <property type="molecule type" value="Genomic_DNA"/>
</dbReference>
<keyword evidence="4" id="KW-1185">Reference proteome</keyword>
<accession>A0A518HFP5</accession>